<proteinExistence type="predicted"/>
<dbReference type="RefSeq" id="WP_379928572.1">
    <property type="nucleotide sequence ID" value="NZ_JBHUMM010000009.1"/>
</dbReference>
<gene>
    <name evidence="6" type="primary">ric</name>
    <name evidence="6" type="ORF">ACFSUC_05950</name>
</gene>
<name>A0ABW5R8B3_9BACL</name>
<reference evidence="7" key="1">
    <citation type="journal article" date="2019" name="Int. J. Syst. Evol. Microbiol.">
        <title>The Global Catalogue of Microorganisms (GCM) 10K type strain sequencing project: providing services to taxonomists for standard genome sequencing and annotation.</title>
        <authorList>
            <consortium name="The Broad Institute Genomics Platform"/>
            <consortium name="The Broad Institute Genome Sequencing Center for Infectious Disease"/>
            <person name="Wu L."/>
            <person name="Ma J."/>
        </authorList>
    </citation>
    <scope>NUCLEOTIDE SEQUENCE [LARGE SCALE GENOMIC DNA]</scope>
    <source>
        <strain evidence="7">KCTC 33676</strain>
    </source>
</reference>
<dbReference type="Proteomes" id="UP001597497">
    <property type="component" value="Unassembled WGS sequence"/>
</dbReference>
<keyword evidence="4" id="KW-0408">Iron</keyword>
<dbReference type="InterPro" id="IPR012312">
    <property type="entry name" value="Hemerythrin-like"/>
</dbReference>
<keyword evidence="7" id="KW-1185">Reference proteome</keyword>
<dbReference type="PANTHER" id="PTHR36438:SF1">
    <property type="entry name" value="IRON-SULFUR CLUSTER REPAIR PROTEIN YTFE"/>
    <property type="match status" value="1"/>
</dbReference>
<dbReference type="PANTHER" id="PTHR36438">
    <property type="entry name" value="IRON-SULFUR CLUSTER REPAIR PROTEIN YTFE"/>
    <property type="match status" value="1"/>
</dbReference>
<evidence type="ECO:0000259" key="5">
    <source>
        <dbReference type="Pfam" id="PF01814"/>
    </source>
</evidence>
<accession>A0ABW5R8B3</accession>
<dbReference type="EMBL" id="JBHUMM010000009">
    <property type="protein sequence ID" value="MFD2671143.1"/>
    <property type="molecule type" value="Genomic_DNA"/>
</dbReference>
<organism evidence="6 7">
    <name type="scientific">Marinicrinis sediminis</name>
    <dbReference type="NCBI Taxonomy" id="1652465"/>
    <lineage>
        <taxon>Bacteria</taxon>
        <taxon>Bacillati</taxon>
        <taxon>Bacillota</taxon>
        <taxon>Bacilli</taxon>
        <taxon>Bacillales</taxon>
        <taxon>Paenibacillaceae</taxon>
    </lineage>
</organism>
<keyword evidence="3" id="KW-0479">Metal-binding</keyword>
<evidence type="ECO:0000256" key="3">
    <source>
        <dbReference type="ARBA" id="ARBA00022723"/>
    </source>
</evidence>
<feature type="domain" description="Hemerythrin-like" evidence="5">
    <location>
        <begin position="85"/>
        <end position="230"/>
    </location>
</feature>
<sequence>MTTFTLDKKIGDIVTAFPGASNVFKAHQIDFCCGGQRPLREAIEDKQLDGEQVLGALDEAYRFHIERQQVGEQDWKQASFQTLIDHIVSMHHEYVRRELPIISQFVTKVMNVHGIHYPDMLPPLHRMFHELKMELEQHLMAEEQILFPLVIAYEQSGDPGKLKEALAELDRLEADHSGAGDLLKEMRKVTSNYTLPEGACRTFTLTFEKLEQLEADMFEHIHLENNILFVRLAELDTEA</sequence>
<evidence type="ECO:0000256" key="1">
    <source>
        <dbReference type="ARBA" id="ARBA00004496"/>
    </source>
</evidence>
<dbReference type="InterPro" id="IPR019903">
    <property type="entry name" value="RIC_family"/>
</dbReference>
<dbReference type="NCBIfam" id="TIGR03652">
    <property type="entry name" value="FeS_repair_RIC"/>
    <property type="match status" value="1"/>
</dbReference>
<evidence type="ECO:0000256" key="4">
    <source>
        <dbReference type="ARBA" id="ARBA00023004"/>
    </source>
</evidence>
<evidence type="ECO:0000313" key="6">
    <source>
        <dbReference type="EMBL" id="MFD2671143.1"/>
    </source>
</evidence>
<evidence type="ECO:0000313" key="7">
    <source>
        <dbReference type="Proteomes" id="UP001597497"/>
    </source>
</evidence>
<comment type="subcellular location">
    <subcellularLocation>
        <location evidence="1">Cytoplasm</location>
    </subcellularLocation>
</comment>
<protein>
    <submittedName>
        <fullName evidence="6">Iron-sulfur cluster repair di-iron protein</fullName>
    </submittedName>
</protein>
<dbReference type="Pfam" id="PF01814">
    <property type="entry name" value="Hemerythrin"/>
    <property type="match status" value="1"/>
</dbReference>
<dbReference type="Pfam" id="PF04405">
    <property type="entry name" value="ScdA_N"/>
    <property type="match status" value="1"/>
</dbReference>
<keyword evidence="2" id="KW-0963">Cytoplasm</keyword>
<evidence type="ECO:0000256" key="2">
    <source>
        <dbReference type="ARBA" id="ARBA00022490"/>
    </source>
</evidence>
<comment type="caution">
    <text evidence="6">The sequence shown here is derived from an EMBL/GenBank/DDBJ whole genome shotgun (WGS) entry which is preliminary data.</text>
</comment>
<dbReference type="Gene3D" id="1.20.120.520">
    <property type="entry name" value="nmb1532 protein domain like"/>
    <property type="match status" value="1"/>
</dbReference>